<sequence>MLRNQMSQPRRPAFSAVRDLLKGKTLDEGASGRERLLLRSLACDGVRRNIPRGRLNSDRVSGAGGMGAVTPRTSGLRIFYNFTALHRERGETSRCLDTRQKVGSLVQRRLGADRTRFSNAGQSESHENRSKSKVALCFSLASPGPPPAGRVMKAR</sequence>
<reference evidence="2 3" key="1">
    <citation type="journal article" date="2019" name="Commun. Biol.">
        <title>The bagworm genome reveals a unique fibroin gene that provides high tensile strength.</title>
        <authorList>
            <person name="Kono N."/>
            <person name="Nakamura H."/>
            <person name="Ohtoshi R."/>
            <person name="Tomita M."/>
            <person name="Numata K."/>
            <person name="Arakawa K."/>
        </authorList>
    </citation>
    <scope>NUCLEOTIDE SEQUENCE [LARGE SCALE GENOMIC DNA]</scope>
</reference>
<accession>A0A4C1WBH7</accession>
<feature type="region of interest" description="Disordered" evidence="1">
    <location>
        <begin position="113"/>
        <end position="132"/>
    </location>
</feature>
<comment type="caution">
    <text evidence="2">The sequence shown here is derived from an EMBL/GenBank/DDBJ whole genome shotgun (WGS) entry which is preliminary data.</text>
</comment>
<keyword evidence="3" id="KW-1185">Reference proteome</keyword>
<evidence type="ECO:0000256" key="1">
    <source>
        <dbReference type="SAM" id="MobiDB-lite"/>
    </source>
</evidence>
<dbReference type="AlphaFoldDB" id="A0A4C1WBH7"/>
<gene>
    <name evidence="2" type="ORF">EVAR_36837_1</name>
</gene>
<proteinExistence type="predicted"/>
<evidence type="ECO:0000313" key="3">
    <source>
        <dbReference type="Proteomes" id="UP000299102"/>
    </source>
</evidence>
<protein>
    <submittedName>
        <fullName evidence="2">Uncharacterized protein</fullName>
    </submittedName>
</protein>
<evidence type="ECO:0000313" key="2">
    <source>
        <dbReference type="EMBL" id="GBP48403.1"/>
    </source>
</evidence>
<dbReference type="Proteomes" id="UP000299102">
    <property type="component" value="Unassembled WGS sequence"/>
</dbReference>
<name>A0A4C1WBH7_EUMVA</name>
<dbReference type="EMBL" id="BGZK01000523">
    <property type="protein sequence ID" value="GBP48403.1"/>
    <property type="molecule type" value="Genomic_DNA"/>
</dbReference>
<organism evidence="2 3">
    <name type="scientific">Eumeta variegata</name>
    <name type="common">Bagworm moth</name>
    <name type="synonym">Eumeta japonica</name>
    <dbReference type="NCBI Taxonomy" id="151549"/>
    <lineage>
        <taxon>Eukaryota</taxon>
        <taxon>Metazoa</taxon>
        <taxon>Ecdysozoa</taxon>
        <taxon>Arthropoda</taxon>
        <taxon>Hexapoda</taxon>
        <taxon>Insecta</taxon>
        <taxon>Pterygota</taxon>
        <taxon>Neoptera</taxon>
        <taxon>Endopterygota</taxon>
        <taxon>Lepidoptera</taxon>
        <taxon>Glossata</taxon>
        <taxon>Ditrysia</taxon>
        <taxon>Tineoidea</taxon>
        <taxon>Psychidae</taxon>
        <taxon>Oiketicinae</taxon>
        <taxon>Eumeta</taxon>
    </lineage>
</organism>